<feature type="disulfide bond" description="Redox-active" evidence="15">
    <location>
        <begin position="24"/>
        <end position="58"/>
    </location>
</feature>
<dbReference type="OrthoDB" id="10250268at2759"/>
<evidence type="ECO:0000256" key="3">
    <source>
        <dbReference type="ARBA" id="ARBA00008939"/>
    </source>
</evidence>
<evidence type="ECO:0000313" key="17">
    <source>
        <dbReference type="Ensembl" id="ENSVKKP00000009881.1"/>
    </source>
</evidence>
<evidence type="ECO:0000256" key="15">
    <source>
        <dbReference type="PIRSR" id="PIRSR005822-1"/>
    </source>
</evidence>
<proteinExistence type="inferred from homology"/>
<keyword evidence="9 14" id="KW-0249">Electron transport</keyword>
<dbReference type="FunFam" id="3.40.30.10:FF:000127">
    <property type="entry name" value="NADH dehydrogenase [ubiquinone] 1 alpha subcomplex subunit 2"/>
    <property type="match status" value="1"/>
</dbReference>
<dbReference type="InterPro" id="IPR016464">
    <property type="entry name" value="NADH_Ub_cplx-1_asu_su-2"/>
</dbReference>
<keyword evidence="7 14" id="KW-0679">Respiratory chain</keyword>
<sequence length="99" mass="10983">MAAAGRVIGGGLGRHLRELRFHLCPRSPASQGARDFIEQHYVALKRANPDFPMLIRECSNVQPALWARYAFGREKNVPLTNLTVDQVAKALENVVNSKA</sequence>
<keyword evidence="13 15" id="KW-1015">Disulfide bond</keyword>
<evidence type="ECO:0000256" key="4">
    <source>
        <dbReference type="ARBA" id="ARBA00011533"/>
    </source>
</evidence>
<dbReference type="Proteomes" id="UP000694545">
    <property type="component" value="Unplaced"/>
</dbReference>
<keyword evidence="18" id="KW-1185">Reference proteome</keyword>
<dbReference type="KEGG" id="vko:123019768"/>
<comment type="subcellular location">
    <subcellularLocation>
        <location evidence="2 14">Mitochondrion inner membrane</location>
        <topology evidence="2 14">Peripheral membrane protein</topology>
        <orientation evidence="2 14">Matrix side</orientation>
    </subcellularLocation>
</comment>
<keyword evidence="10" id="KW-0007">Acetylation</keyword>
<evidence type="ECO:0000256" key="7">
    <source>
        <dbReference type="ARBA" id="ARBA00022660"/>
    </source>
</evidence>
<name>A0A8D2JH40_VARKO</name>
<comment type="similarity">
    <text evidence="3">Belongs to the complex I NDUFA2 subunit family.</text>
</comment>
<evidence type="ECO:0000256" key="2">
    <source>
        <dbReference type="ARBA" id="ARBA00004443"/>
    </source>
</evidence>
<dbReference type="InterPro" id="IPR007741">
    <property type="entry name" value="Ribosomal_mL43/mS25/NADH_DH"/>
</dbReference>
<keyword evidence="12 14" id="KW-0472">Membrane</keyword>
<evidence type="ECO:0000256" key="5">
    <source>
        <dbReference type="ARBA" id="ARBA00016394"/>
    </source>
</evidence>
<dbReference type="PANTHER" id="PTHR12878:SF0">
    <property type="entry name" value="NADH DEHYDROGENASE [UBIQUINONE] 1 ALPHA SUBCOMPLEX SUBUNIT 2"/>
    <property type="match status" value="1"/>
</dbReference>
<evidence type="ECO:0000256" key="13">
    <source>
        <dbReference type="ARBA" id="ARBA00023157"/>
    </source>
</evidence>
<evidence type="ECO:0000256" key="10">
    <source>
        <dbReference type="ARBA" id="ARBA00022990"/>
    </source>
</evidence>
<organism evidence="17 18">
    <name type="scientific">Varanus komodoensis</name>
    <name type="common">Komodo dragon</name>
    <dbReference type="NCBI Taxonomy" id="61221"/>
    <lineage>
        <taxon>Eukaryota</taxon>
        <taxon>Metazoa</taxon>
        <taxon>Chordata</taxon>
        <taxon>Craniata</taxon>
        <taxon>Vertebrata</taxon>
        <taxon>Euteleostomi</taxon>
        <taxon>Lepidosauria</taxon>
        <taxon>Squamata</taxon>
        <taxon>Bifurcata</taxon>
        <taxon>Unidentata</taxon>
        <taxon>Episquamata</taxon>
        <taxon>Toxicofera</taxon>
        <taxon>Anguimorpha</taxon>
        <taxon>Paleoanguimorpha</taxon>
        <taxon>Varanoidea</taxon>
        <taxon>Varanidae</taxon>
        <taxon>Varanus</taxon>
    </lineage>
</organism>
<evidence type="ECO:0000256" key="9">
    <source>
        <dbReference type="ARBA" id="ARBA00022982"/>
    </source>
</evidence>
<dbReference type="Ensembl" id="ENSVKKT00000010127.1">
    <property type="protein sequence ID" value="ENSVKKP00000009881.1"/>
    <property type="gene ID" value="ENSVKKG00000006979.1"/>
</dbReference>
<evidence type="ECO:0000256" key="1">
    <source>
        <dbReference type="ARBA" id="ARBA00003195"/>
    </source>
</evidence>
<reference evidence="17" key="1">
    <citation type="submission" date="2025-08" db="UniProtKB">
        <authorList>
            <consortium name="Ensembl"/>
        </authorList>
    </citation>
    <scope>IDENTIFICATION</scope>
</reference>
<evidence type="ECO:0000256" key="12">
    <source>
        <dbReference type="ARBA" id="ARBA00023136"/>
    </source>
</evidence>
<accession>A0A8D2JH40</accession>
<dbReference type="Gene3D" id="3.40.30.10">
    <property type="entry name" value="Glutaredoxin"/>
    <property type="match status" value="1"/>
</dbReference>
<dbReference type="PIRSF" id="PIRSF005822">
    <property type="entry name" value="NDUA2"/>
    <property type="match status" value="1"/>
</dbReference>
<feature type="domain" description="Ribosomal protein/NADH dehydrogenase" evidence="16">
    <location>
        <begin position="25"/>
        <end position="98"/>
    </location>
</feature>
<evidence type="ECO:0000256" key="6">
    <source>
        <dbReference type="ARBA" id="ARBA00022448"/>
    </source>
</evidence>
<dbReference type="SUPFAM" id="SSF52833">
    <property type="entry name" value="Thioredoxin-like"/>
    <property type="match status" value="1"/>
</dbReference>
<gene>
    <name evidence="17" type="primary">NDUFA2</name>
</gene>
<dbReference type="Pfam" id="PF05047">
    <property type="entry name" value="L51_S25_CI-B8"/>
    <property type="match status" value="1"/>
</dbReference>
<dbReference type="GeneID" id="123019768"/>
<comment type="subunit">
    <text evidence="4">Complex I is composed of 45 different subunits.</text>
</comment>
<keyword evidence="8 14" id="KW-0999">Mitochondrion inner membrane</keyword>
<evidence type="ECO:0000256" key="11">
    <source>
        <dbReference type="ARBA" id="ARBA00023128"/>
    </source>
</evidence>
<evidence type="ECO:0000259" key="16">
    <source>
        <dbReference type="SMART" id="SM00916"/>
    </source>
</evidence>
<dbReference type="CTD" id="4695"/>
<dbReference type="InterPro" id="IPR036249">
    <property type="entry name" value="Thioredoxin-like_sf"/>
</dbReference>
<dbReference type="PANTHER" id="PTHR12878">
    <property type="entry name" value="NADH-UBIQUINONE OXIDOREDUCTASE B8 SUBUNIT"/>
    <property type="match status" value="1"/>
</dbReference>
<evidence type="ECO:0000256" key="8">
    <source>
        <dbReference type="ARBA" id="ARBA00022792"/>
    </source>
</evidence>
<comment type="function">
    <text evidence="1 14">Accessory subunit of the mitochondrial membrane respiratory chain NADH dehydrogenase (Complex I), that is believed not to be involved in catalysis. Complex I functions in the transfer of electrons from NADH to the respiratory chain. The immediate electron acceptor for the enzyme is believed to be ubiquinone.</text>
</comment>
<keyword evidence="11 14" id="KW-0496">Mitochondrion</keyword>
<reference evidence="17" key="2">
    <citation type="submission" date="2025-09" db="UniProtKB">
        <authorList>
            <consortium name="Ensembl"/>
        </authorList>
    </citation>
    <scope>IDENTIFICATION</scope>
</reference>
<dbReference type="GO" id="GO:0045271">
    <property type="term" value="C:respiratory chain complex I"/>
    <property type="evidence" value="ECO:0007669"/>
    <property type="project" value="UniProtKB-ARBA"/>
</dbReference>
<protein>
    <recommendedName>
        <fullName evidence="5 14">NADH dehydrogenase [ubiquinone] 1 alpha subcomplex subunit 2</fullName>
    </recommendedName>
</protein>
<evidence type="ECO:0000256" key="14">
    <source>
        <dbReference type="PIRNR" id="PIRNR005822"/>
    </source>
</evidence>
<dbReference type="RefSeq" id="XP_044278766.1">
    <property type="nucleotide sequence ID" value="XM_044422831.1"/>
</dbReference>
<dbReference type="OMA" id="FIEQQYV"/>
<dbReference type="GO" id="GO:0005743">
    <property type="term" value="C:mitochondrial inner membrane"/>
    <property type="evidence" value="ECO:0007669"/>
    <property type="project" value="UniProtKB-SubCell"/>
</dbReference>
<dbReference type="SMART" id="SM00916">
    <property type="entry name" value="L51_S25_CI-B8"/>
    <property type="match status" value="1"/>
</dbReference>
<keyword evidence="6 14" id="KW-0813">Transport</keyword>
<dbReference type="AlphaFoldDB" id="A0A8D2JH40"/>
<evidence type="ECO:0000313" key="18">
    <source>
        <dbReference type="Proteomes" id="UP000694545"/>
    </source>
</evidence>